<evidence type="ECO:0000259" key="1">
    <source>
        <dbReference type="SMART" id="SM00458"/>
    </source>
</evidence>
<dbReference type="Gene3D" id="2.80.10.50">
    <property type="match status" value="2"/>
</dbReference>
<dbReference type="SUPFAM" id="SSF50370">
    <property type="entry name" value="Ricin B-like lectins"/>
    <property type="match status" value="2"/>
</dbReference>
<dbReference type="PROSITE" id="PS50231">
    <property type="entry name" value="RICIN_B_LECTIN"/>
    <property type="match status" value="2"/>
</dbReference>
<proteinExistence type="predicted"/>
<sequence>MKIVLCCVAALAAAQYDIPPTCSSEVSSAFYRCTNFLNAHDPFQGVEFLKNPDTHLAICYGDLPACNDIQSLALTSAGACSISYIKGYLYIVPKDAITPCPDPLPPRVGEIQLCTANRLTLSEYYSQLYTDVVRNNINEKFSYNRTSKTLIAKSNGQCLQAVPNQPPLTGYGTLKTAPCDSAIQWQKWNLDNYRVSNPYSGACLKTDPSQRGSVVAVEQCDSGNPVLSKQFFSDCTTTNYVRIVTTRGKRVSEYYTGLYFNTPTNNFNELFTWDANTQMFKSASNQQCLDSFLDNDGKYKIHTYNCDANNGNQKWIVHTDTKQIEHATHKGQCLDGDPTYGDHHLQMWACVPNNENQQWNIEEYTVGYIFVALLSFGIEAIDAGGEYCSFKATQNMEVE</sequence>
<dbReference type="InterPro" id="IPR000772">
    <property type="entry name" value="Ricin_B_lectin"/>
</dbReference>
<dbReference type="EMBL" id="KM038108">
    <property type="protein sequence ID" value="AIG55569.1"/>
    <property type="molecule type" value="Genomic_DNA"/>
</dbReference>
<dbReference type="Pfam" id="PF00652">
    <property type="entry name" value="Ricin_B_lectin"/>
    <property type="match status" value="1"/>
</dbReference>
<feature type="domain" description="Ricin B lectin" evidence="1">
    <location>
        <begin position="145"/>
        <end position="362"/>
    </location>
</feature>
<protein>
    <submittedName>
        <fullName evidence="2">Secreted protein</fullName>
    </submittedName>
</protein>
<dbReference type="InterPro" id="IPR035992">
    <property type="entry name" value="Ricin_B-like_lectins"/>
</dbReference>
<dbReference type="AlphaFoldDB" id="A0A0A7CMC4"/>
<accession>A0A0A7CMC4</accession>
<evidence type="ECO:0000313" key="2">
    <source>
        <dbReference type="EMBL" id="AIG55569.1"/>
    </source>
</evidence>
<dbReference type="SMART" id="SM00458">
    <property type="entry name" value="RICIN"/>
    <property type="match status" value="1"/>
</dbReference>
<organism evidence="2">
    <name type="scientific">Thraustotheca clavata</name>
    <dbReference type="NCBI Taxonomy" id="74557"/>
    <lineage>
        <taxon>Eukaryota</taxon>
        <taxon>Sar</taxon>
        <taxon>Stramenopiles</taxon>
        <taxon>Oomycota</taxon>
        <taxon>Saprolegniomycetes</taxon>
        <taxon>Saprolegniales</taxon>
        <taxon>Achlyaceae</taxon>
        <taxon>Thraustotheca</taxon>
    </lineage>
</organism>
<name>A0A0A7CMC4_9STRA</name>
<reference evidence="2" key="1">
    <citation type="journal article" date="2014" name="Genome Biol. Evol.">
        <title>The secreted proteins of Achlya hypogyna and Thraustotheca clavata identify the ancestral oomycete secretome and reveal gene acquisitions by horizontal gene transfer.</title>
        <authorList>
            <person name="Misner I."/>
            <person name="Blouin N."/>
            <person name="Leonard G."/>
            <person name="Richards T.A."/>
            <person name="Lane C.E."/>
        </authorList>
    </citation>
    <scope>NUCLEOTIDE SEQUENCE</scope>
    <source>
        <strain evidence="2">ATCC 34112</strain>
    </source>
</reference>